<evidence type="ECO:0000256" key="1">
    <source>
        <dbReference type="HAMAP-Rule" id="MF_02223"/>
    </source>
</evidence>
<evidence type="ECO:0000313" key="3">
    <source>
        <dbReference type="Proteomes" id="UP000000346"/>
    </source>
</evidence>
<keyword evidence="1" id="KW-0808">Transferase</keyword>
<dbReference type="InterPro" id="IPR012043">
    <property type="entry name" value="PoK"/>
</dbReference>
<accession>D9Q042</accession>
<comment type="function">
    <text evidence="1">Phosphorylates (R)-pantoate to form (R)-4-phosphopantoate in the CoA biosynthesis pathway.</text>
</comment>
<protein>
    <recommendedName>
        <fullName evidence="1">Pantoate kinase</fullName>
        <shortName evidence="1">PoK</shortName>
        <ecNumber evidence="1">2.7.1.169</ecNumber>
    </recommendedName>
</protein>
<dbReference type="STRING" id="666510.ASAC_0273"/>
<dbReference type="InParanoid" id="D9Q042"/>
<dbReference type="Proteomes" id="UP000000346">
    <property type="component" value="Chromosome"/>
</dbReference>
<comment type="similarity">
    <text evidence="1">Belongs to the GHMP kinase family. PoK subfamily.</text>
</comment>
<organism evidence="2 3">
    <name type="scientific">Acidilobus saccharovorans (strain DSM 16705 / JCM 18335 / VKM B-2471 / 345-15)</name>
    <dbReference type="NCBI Taxonomy" id="666510"/>
    <lineage>
        <taxon>Archaea</taxon>
        <taxon>Thermoproteota</taxon>
        <taxon>Thermoprotei</taxon>
        <taxon>Acidilobales</taxon>
        <taxon>Acidilobaceae</taxon>
        <taxon>Acidilobus</taxon>
    </lineage>
</organism>
<dbReference type="PANTHER" id="PTHR42282">
    <property type="entry name" value="PANTOATE KINASE-RELATED"/>
    <property type="match status" value="1"/>
</dbReference>
<keyword evidence="3" id="KW-1185">Reference proteome</keyword>
<dbReference type="PANTHER" id="PTHR42282:SF1">
    <property type="entry name" value="PANTOATE KINASE"/>
    <property type="match status" value="1"/>
</dbReference>
<dbReference type="GO" id="GO:0016301">
    <property type="term" value="F:kinase activity"/>
    <property type="evidence" value="ECO:0007669"/>
    <property type="project" value="UniProtKB-UniRule"/>
</dbReference>
<dbReference type="EMBL" id="CP001742">
    <property type="protein sequence ID" value="ADL18680.1"/>
    <property type="molecule type" value="Genomic_DNA"/>
</dbReference>
<keyword evidence="1" id="KW-0067">ATP-binding</keyword>
<dbReference type="AlphaFoldDB" id="D9Q042"/>
<keyword evidence="1" id="KW-0173">Coenzyme A biosynthesis</keyword>
<dbReference type="UniPathway" id="UPA00241"/>
<dbReference type="FunCoup" id="D9Q042">
    <property type="interactions" value="49"/>
</dbReference>
<gene>
    <name evidence="2" type="ordered locus">ASAC_0273</name>
</gene>
<comment type="pathway">
    <text evidence="1">Cofactor biosynthesis; coenzyme A biosynthesis.</text>
</comment>
<dbReference type="eggNOG" id="arCOG04263">
    <property type="taxonomic scope" value="Archaea"/>
</dbReference>
<dbReference type="KEGG" id="asc:ASAC_0273"/>
<reference evidence="2 3" key="1">
    <citation type="journal article" date="2010" name="Appl. Environ. Microbiol.">
        <title>The genome sequence of the crenarchaeon Acidilobus saccharovorans supports a new order, Acidilobales, and suggests an important ecological role in terrestrial acidic hot springs.</title>
        <authorList>
            <person name="Mardanov A.V."/>
            <person name="Svetlitchnyi V.A."/>
            <person name="Beletsky A.V."/>
            <person name="Prokofeva M.I."/>
            <person name="Bonch-Osmolovskaya E.A."/>
            <person name="Ravin N.V."/>
            <person name="Skryabin K.G."/>
        </authorList>
    </citation>
    <scope>NUCLEOTIDE SEQUENCE [LARGE SCALE GENOMIC DNA]</scope>
    <source>
        <strain evidence="3">DSM 16705 / JCM 18335 / VKM B-2471 / 345-15</strain>
    </source>
</reference>
<evidence type="ECO:0000313" key="2">
    <source>
        <dbReference type="EMBL" id="ADL18680.1"/>
    </source>
</evidence>
<proteinExistence type="inferred from homology"/>
<dbReference type="GO" id="GO:0015937">
    <property type="term" value="P:coenzyme A biosynthetic process"/>
    <property type="evidence" value="ECO:0007669"/>
    <property type="project" value="UniProtKB-UniRule"/>
</dbReference>
<dbReference type="HAMAP" id="MF_02223">
    <property type="entry name" value="Pantoate_kinase"/>
    <property type="match status" value="1"/>
</dbReference>
<dbReference type="HOGENOM" id="CLU_081191_1_0_2"/>
<keyword evidence="1" id="KW-0547">Nucleotide-binding</keyword>
<sequence>MWGSTPRDSGSVGVGIAVEPRLELCYDLKLSGEPAGTAAKLLESNGVDLSKVKSSNPLPWSFGYATSGASAVAAAHLASYLKGKSLGSLLVQAHEIEVQDRTGLGDVLAISCGLGLVLRRRAGPPGIGQVDCLYLPRSISLLSIEAGGMSTESLLSSLGDDFYVESSNVLRKLDEELSLEAFIESVRALNDKLGLPSSILGAQNFEYVTKVPGLLGYYTKKRLVILIIERDLVGDAVDYLRKGLPYDIRELSPSEAGPYLR</sequence>
<dbReference type="GO" id="GO:0005524">
    <property type="term" value="F:ATP binding"/>
    <property type="evidence" value="ECO:0007669"/>
    <property type="project" value="UniProtKB-KW"/>
</dbReference>
<name>D9Q042_ACIS3</name>
<dbReference type="EC" id="2.7.1.169" evidence="1"/>
<keyword evidence="1" id="KW-0418">Kinase</keyword>
<comment type="catalytic activity">
    <reaction evidence="1">
        <text>(R)-pantoate + ATP = (R)-4-phosphopantoate + ADP + H(+)</text>
        <dbReference type="Rhea" id="RHEA:28246"/>
        <dbReference type="ChEBI" id="CHEBI:15378"/>
        <dbReference type="ChEBI" id="CHEBI:15980"/>
        <dbReference type="ChEBI" id="CHEBI:30616"/>
        <dbReference type="ChEBI" id="CHEBI:61294"/>
        <dbReference type="ChEBI" id="CHEBI:456216"/>
        <dbReference type="EC" id="2.7.1.169"/>
    </reaction>
</comment>